<proteinExistence type="predicted"/>
<keyword evidence="2" id="KW-1185">Reference proteome</keyword>
<dbReference type="OrthoDB" id="247722at2157"/>
<sequence>MATDNTAFVTVDRFSEEAFDLLAHEHCRRLFVALAGSDHRAEHGVASDWVVDEIDDSDLLEKGRYYDHLSKLVDLGFVQWDRETDTITRGERFDELSPLFDRLASRRPLSDAEPPTDCSLDEVFDALGHPFGRYVLRFLADPTAHPDRESEHPDCESESSHAFVDDDPDVLERKLRCVHLDTLDDYGFVDWNPQTDTLARGENFEEVAAVLEFVAESQEDDRGNDRIEEFDWISTGTGVEY</sequence>
<protein>
    <submittedName>
        <fullName evidence="1">Uncharacterized protein</fullName>
    </submittedName>
</protein>
<reference evidence="2" key="1">
    <citation type="submission" date="2016-10" db="EMBL/GenBank/DDBJ databases">
        <authorList>
            <person name="Varghese N."/>
            <person name="Submissions S."/>
        </authorList>
    </citation>
    <scope>NUCLEOTIDE SEQUENCE [LARGE SCALE GENOMIC DNA]</scope>
    <source>
        <strain evidence="2">CGMCC 1.10121</strain>
    </source>
</reference>
<accession>A0A1H8UT77</accession>
<dbReference type="RefSeq" id="WP_089826444.1">
    <property type="nucleotide sequence ID" value="NZ_FODV01000012.1"/>
</dbReference>
<name>A0A1H8UT77_9EURY</name>
<dbReference type="AlphaFoldDB" id="A0A1H8UT77"/>
<dbReference type="Proteomes" id="UP000199126">
    <property type="component" value="Unassembled WGS sequence"/>
</dbReference>
<organism evidence="1 2">
    <name type="scientific">Halogranum amylolyticum</name>
    <dbReference type="NCBI Taxonomy" id="660520"/>
    <lineage>
        <taxon>Archaea</taxon>
        <taxon>Methanobacteriati</taxon>
        <taxon>Methanobacteriota</taxon>
        <taxon>Stenosarchaea group</taxon>
        <taxon>Halobacteria</taxon>
        <taxon>Halobacteriales</taxon>
        <taxon>Haloferacaceae</taxon>
    </lineage>
</organism>
<dbReference type="EMBL" id="FODV01000012">
    <property type="protein sequence ID" value="SEP05778.1"/>
    <property type="molecule type" value="Genomic_DNA"/>
</dbReference>
<gene>
    <name evidence="1" type="ORF">SAMN04487948_11261</name>
</gene>
<evidence type="ECO:0000313" key="1">
    <source>
        <dbReference type="EMBL" id="SEP05778.1"/>
    </source>
</evidence>
<evidence type="ECO:0000313" key="2">
    <source>
        <dbReference type="Proteomes" id="UP000199126"/>
    </source>
</evidence>